<accession>A0ABQ2Y8H8</accession>
<dbReference type="RefSeq" id="WP_190021014.1">
    <property type="nucleotide sequence ID" value="NZ_BMUT01000002.1"/>
</dbReference>
<dbReference type="Proteomes" id="UP000659223">
    <property type="component" value="Unassembled WGS sequence"/>
</dbReference>
<feature type="transmembrane region" description="Helical" evidence="1">
    <location>
        <begin position="6"/>
        <end position="24"/>
    </location>
</feature>
<evidence type="ECO:0000256" key="1">
    <source>
        <dbReference type="SAM" id="Phobius"/>
    </source>
</evidence>
<sequence length="53" mass="6247">MNWDAILLFVLATFGVVVLILSQLHEVLERLPAVIRAWHEVRRSWHEARDDQP</sequence>
<evidence type="ECO:0000313" key="3">
    <source>
        <dbReference type="Proteomes" id="UP000659223"/>
    </source>
</evidence>
<name>A0ABQ2Y8H8_9ACTN</name>
<protein>
    <submittedName>
        <fullName evidence="2">Uncharacterized protein</fullName>
    </submittedName>
</protein>
<keyword evidence="1" id="KW-0472">Membrane</keyword>
<proteinExistence type="predicted"/>
<dbReference type="EMBL" id="BMUT01000002">
    <property type="protein sequence ID" value="GGX72812.1"/>
    <property type="molecule type" value="Genomic_DNA"/>
</dbReference>
<reference evidence="3" key="1">
    <citation type="journal article" date="2019" name="Int. J. Syst. Evol. Microbiol.">
        <title>The Global Catalogue of Microorganisms (GCM) 10K type strain sequencing project: providing services to taxonomists for standard genome sequencing and annotation.</title>
        <authorList>
            <consortium name="The Broad Institute Genomics Platform"/>
            <consortium name="The Broad Institute Genome Sequencing Center for Infectious Disease"/>
            <person name="Wu L."/>
            <person name="Ma J."/>
        </authorList>
    </citation>
    <scope>NUCLEOTIDE SEQUENCE [LARGE SCALE GENOMIC DNA]</scope>
    <source>
        <strain evidence="3">JCM 4586</strain>
    </source>
</reference>
<keyword evidence="1" id="KW-1133">Transmembrane helix</keyword>
<evidence type="ECO:0000313" key="2">
    <source>
        <dbReference type="EMBL" id="GGX72812.1"/>
    </source>
</evidence>
<gene>
    <name evidence="2" type="ORF">GCM10010324_17790</name>
</gene>
<organism evidence="2 3">
    <name type="scientific">Streptomyces hiroshimensis</name>
    <dbReference type="NCBI Taxonomy" id="66424"/>
    <lineage>
        <taxon>Bacteria</taxon>
        <taxon>Bacillati</taxon>
        <taxon>Actinomycetota</taxon>
        <taxon>Actinomycetes</taxon>
        <taxon>Kitasatosporales</taxon>
        <taxon>Streptomycetaceae</taxon>
        <taxon>Streptomyces</taxon>
    </lineage>
</organism>
<keyword evidence="3" id="KW-1185">Reference proteome</keyword>
<keyword evidence="1" id="KW-0812">Transmembrane</keyword>
<comment type="caution">
    <text evidence="2">The sequence shown here is derived from an EMBL/GenBank/DDBJ whole genome shotgun (WGS) entry which is preliminary data.</text>
</comment>